<dbReference type="GO" id="GO:0005615">
    <property type="term" value="C:extracellular space"/>
    <property type="evidence" value="ECO:0007669"/>
    <property type="project" value="TreeGrafter"/>
</dbReference>
<dbReference type="PANTHER" id="PTHR10083:SF374">
    <property type="entry name" value="BPTI_KUNITZ INHIBITOR DOMAIN-CONTAINING PROTEIN"/>
    <property type="match status" value="1"/>
</dbReference>
<dbReference type="PROSITE" id="PS50279">
    <property type="entry name" value="BPTI_KUNITZ_2"/>
    <property type="match status" value="2"/>
</dbReference>
<protein>
    <recommendedName>
        <fullName evidence="2">BPTI/Kunitz inhibitor domain-containing protein</fullName>
    </recommendedName>
</protein>
<dbReference type="PROSITE" id="PS00280">
    <property type="entry name" value="BPTI_KUNITZ_1"/>
    <property type="match status" value="2"/>
</dbReference>
<gene>
    <name evidence="3" type="ORF">chiPu_0005308</name>
</gene>
<dbReference type="InterPro" id="IPR002223">
    <property type="entry name" value="Kunitz_BPTI"/>
</dbReference>
<dbReference type="SUPFAM" id="SSF57362">
    <property type="entry name" value="BPTI-like"/>
    <property type="match status" value="2"/>
</dbReference>
<dbReference type="InterPro" id="IPR036880">
    <property type="entry name" value="Kunitz_BPTI_sf"/>
</dbReference>
<comment type="caution">
    <text evidence="3">The sequence shown here is derived from an EMBL/GenBank/DDBJ whole genome shotgun (WGS) entry which is preliminary data.</text>
</comment>
<keyword evidence="4" id="KW-1185">Reference proteome</keyword>
<accession>A0A401S906</accession>
<feature type="domain" description="BPTI/Kunitz inhibitor" evidence="2">
    <location>
        <begin position="104"/>
        <end position="154"/>
    </location>
</feature>
<proteinExistence type="predicted"/>
<dbReference type="AlphaFoldDB" id="A0A401S906"/>
<dbReference type="Pfam" id="PF00014">
    <property type="entry name" value="Kunitz_BPTI"/>
    <property type="match status" value="2"/>
</dbReference>
<dbReference type="InterPro" id="IPR020901">
    <property type="entry name" value="Prtase_inh_Kunz-CS"/>
</dbReference>
<evidence type="ECO:0000256" key="1">
    <source>
        <dbReference type="ARBA" id="ARBA00023157"/>
    </source>
</evidence>
<dbReference type="STRING" id="137246.A0A401S906"/>
<dbReference type="PANTHER" id="PTHR10083">
    <property type="entry name" value="KUNITZ-TYPE PROTEASE INHIBITOR-RELATED"/>
    <property type="match status" value="1"/>
</dbReference>
<dbReference type="EMBL" id="BEZZ01000142">
    <property type="protein sequence ID" value="GCC26888.1"/>
    <property type="molecule type" value="Genomic_DNA"/>
</dbReference>
<dbReference type="SMART" id="SM00131">
    <property type="entry name" value="KU"/>
    <property type="match status" value="2"/>
</dbReference>
<evidence type="ECO:0000313" key="3">
    <source>
        <dbReference type="EMBL" id="GCC26888.1"/>
    </source>
</evidence>
<dbReference type="OrthoDB" id="5950222at2759"/>
<evidence type="ECO:0000313" key="4">
    <source>
        <dbReference type="Proteomes" id="UP000287033"/>
    </source>
</evidence>
<sequence>MIILISPGTQQMGLEQQREIKRNINGENKHKELTYGHEICTYKADGGDCKAINKRYYFNIFTQKCEEFIYGGCGGNENNFETMKECLAKCKGKVLRPSDLPNFCMDPADKGDCNKSITKYFYNESIGNCQTFTYSGCGGNRNNFKTKQLCRKTCRKGTRRQ</sequence>
<dbReference type="Gene3D" id="4.10.410.10">
    <property type="entry name" value="Pancreatic trypsin inhibitor Kunitz domain"/>
    <property type="match status" value="2"/>
</dbReference>
<dbReference type="FunFam" id="4.10.410.10:FF:000004">
    <property type="entry name" value="Tissue factor pathway inhibitor"/>
    <property type="match status" value="1"/>
</dbReference>
<reference evidence="3 4" key="1">
    <citation type="journal article" date="2018" name="Nat. Ecol. Evol.">
        <title>Shark genomes provide insights into elasmobranch evolution and the origin of vertebrates.</title>
        <authorList>
            <person name="Hara Y"/>
            <person name="Yamaguchi K"/>
            <person name="Onimaru K"/>
            <person name="Kadota M"/>
            <person name="Koyanagi M"/>
            <person name="Keeley SD"/>
            <person name="Tatsumi K"/>
            <person name="Tanaka K"/>
            <person name="Motone F"/>
            <person name="Kageyama Y"/>
            <person name="Nozu R"/>
            <person name="Adachi N"/>
            <person name="Nishimura O"/>
            <person name="Nakagawa R"/>
            <person name="Tanegashima C"/>
            <person name="Kiyatake I"/>
            <person name="Matsumoto R"/>
            <person name="Murakumo K"/>
            <person name="Nishida K"/>
            <person name="Terakita A"/>
            <person name="Kuratani S"/>
            <person name="Sato K"/>
            <person name="Hyodo S Kuraku.S."/>
        </authorList>
    </citation>
    <scope>NUCLEOTIDE SEQUENCE [LARGE SCALE GENOMIC DNA]</scope>
</reference>
<name>A0A401S906_CHIPU</name>
<feature type="domain" description="BPTI/Kunitz inhibitor" evidence="2">
    <location>
        <begin position="40"/>
        <end position="90"/>
    </location>
</feature>
<dbReference type="InterPro" id="IPR050098">
    <property type="entry name" value="TFPI/VKTCI-like"/>
</dbReference>
<dbReference type="Proteomes" id="UP000287033">
    <property type="component" value="Unassembled WGS sequence"/>
</dbReference>
<keyword evidence="1" id="KW-1015">Disulfide bond</keyword>
<organism evidence="3 4">
    <name type="scientific">Chiloscyllium punctatum</name>
    <name type="common">Brownbanded bambooshark</name>
    <name type="synonym">Hemiscyllium punctatum</name>
    <dbReference type="NCBI Taxonomy" id="137246"/>
    <lineage>
        <taxon>Eukaryota</taxon>
        <taxon>Metazoa</taxon>
        <taxon>Chordata</taxon>
        <taxon>Craniata</taxon>
        <taxon>Vertebrata</taxon>
        <taxon>Chondrichthyes</taxon>
        <taxon>Elasmobranchii</taxon>
        <taxon>Galeomorphii</taxon>
        <taxon>Galeoidea</taxon>
        <taxon>Orectolobiformes</taxon>
        <taxon>Hemiscylliidae</taxon>
        <taxon>Chiloscyllium</taxon>
    </lineage>
</organism>
<evidence type="ECO:0000259" key="2">
    <source>
        <dbReference type="PROSITE" id="PS50279"/>
    </source>
</evidence>
<dbReference type="PRINTS" id="PR00759">
    <property type="entry name" value="BASICPTASE"/>
</dbReference>
<dbReference type="GO" id="GO:0004867">
    <property type="term" value="F:serine-type endopeptidase inhibitor activity"/>
    <property type="evidence" value="ECO:0007669"/>
    <property type="project" value="InterPro"/>
</dbReference>
<dbReference type="OMA" id="FHTKENC"/>